<dbReference type="AlphaFoldDB" id="A0A3B3V9G6"/>
<proteinExistence type="predicted"/>
<sequence>FSIFGSGSGDKIRHIYKNTSRGRRNPPRKKTIWHWFRFFTINWEPEGSLNAQPGW</sequence>
<evidence type="ECO:0000256" key="1">
    <source>
        <dbReference type="SAM" id="MobiDB-lite"/>
    </source>
</evidence>
<keyword evidence="3" id="KW-1185">Reference proteome</keyword>
<protein>
    <submittedName>
        <fullName evidence="2">Uncharacterized protein</fullName>
    </submittedName>
</protein>
<evidence type="ECO:0000313" key="3">
    <source>
        <dbReference type="Proteomes" id="UP000261500"/>
    </source>
</evidence>
<feature type="region of interest" description="Disordered" evidence="1">
    <location>
        <begin position="1"/>
        <end position="25"/>
    </location>
</feature>
<name>A0A3B3V9G6_9TELE</name>
<accession>A0A3B3V9G6</accession>
<dbReference type="Ensembl" id="ENSPLAT00000010771.1">
    <property type="protein sequence ID" value="ENSPLAP00000021529.1"/>
    <property type="gene ID" value="ENSPLAG00000005331.1"/>
</dbReference>
<evidence type="ECO:0000313" key="2">
    <source>
        <dbReference type="Ensembl" id="ENSPLAP00000021529.1"/>
    </source>
</evidence>
<dbReference type="Proteomes" id="UP000261500">
    <property type="component" value="Unplaced"/>
</dbReference>
<reference evidence="2" key="1">
    <citation type="submission" date="2025-08" db="UniProtKB">
        <authorList>
            <consortium name="Ensembl"/>
        </authorList>
    </citation>
    <scope>IDENTIFICATION</scope>
</reference>
<organism evidence="2 3">
    <name type="scientific">Poecilia latipinna</name>
    <name type="common">sailfin molly</name>
    <dbReference type="NCBI Taxonomy" id="48699"/>
    <lineage>
        <taxon>Eukaryota</taxon>
        <taxon>Metazoa</taxon>
        <taxon>Chordata</taxon>
        <taxon>Craniata</taxon>
        <taxon>Vertebrata</taxon>
        <taxon>Euteleostomi</taxon>
        <taxon>Actinopterygii</taxon>
        <taxon>Neopterygii</taxon>
        <taxon>Teleostei</taxon>
        <taxon>Neoteleostei</taxon>
        <taxon>Acanthomorphata</taxon>
        <taxon>Ovalentaria</taxon>
        <taxon>Atherinomorphae</taxon>
        <taxon>Cyprinodontiformes</taxon>
        <taxon>Poeciliidae</taxon>
        <taxon>Poeciliinae</taxon>
        <taxon>Poecilia</taxon>
    </lineage>
</organism>
<feature type="compositionally biased region" description="Basic residues" evidence="1">
    <location>
        <begin position="14"/>
        <end position="25"/>
    </location>
</feature>
<reference evidence="2" key="2">
    <citation type="submission" date="2025-09" db="UniProtKB">
        <authorList>
            <consortium name="Ensembl"/>
        </authorList>
    </citation>
    <scope>IDENTIFICATION</scope>
</reference>